<keyword evidence="4" id="KW-1185">Reference proteome</keyword>
<comment type="caution">
    <text evidence="3">The sequence shown here is derived from an EMBL/GenBank/DDBJ whole genome shotgun (WGS) entry which is preliminary data.</text>
</comment>
<organism evidence="3 4">
    <name type="scientific">Pyrrhoderma noxium</name>
    <dbReference type="NCBI Taxonomy" id="2282107"/>
    <lineage>
        <taxon>Eukaryota</taxon>
        <taxon>Fungi</taxon>
        <taxon>Dikarya</taxon>
        <taxon>Basidiomycota</taxon>
        <taxon>Agaricomycotina</taxon>
        <taxon>Agaricomycetes</taxon>
        <taxon>Hymenochaetales</taxon>
        <taxon>Hymenochaetaceae</taxon>
        <taxon>Pyrrhoderma</taxon>
    </lineage>
</organism>
<feature type="transmembrane region" description="Helical" evidence="2">
    <location>
        <begin position="96"/>
        <end position="116"/>
    </location>
</feature>
<dbReference type="EMBL" id="NBII01000002">
    <property type="protein sequence ID" value="PAV22868.1"/>
    <property type="molecule type" value="Genomic_DNA"/>
</dbReference>
<reference evidence="3 4" key="1">
    <citation type="journal article" date="2017" name="Mol. Ecol.">
        <title>Comparative and population genomic landscape of Phellinus noxius: A hypervariable fungus causing root rot in trees.</title>
        <authorList>
            <person name="Chung C.L."/>
            <person name="Lee T.J."/>
            <person name="Akiba M."/>
            <person name="Lee H.H."/>
            <person name="Kuo T.H."/>
            <person name="Liu D."/>
            <person name="Ke H.M."/>
            <person name="Yokoi T."/>
            <person name="Roa M.B."/>
            <person name="Lu M.J."/>
            <person name="Chang Y.Y."/>
            <person name="Ann P.J."/>
            <person name="Tsai J.N."/>
            <person name="Chen C.Y."/>
            <person name="Tzean S.S."/>
            <person name="Ota Y."/>
            <person name="Hattori T."/>
            <person name="Sahashi N."/>
            <person name="Liou R.F."/>
            <person name="Kikuchi T."/>
            <person name="Tsai I.J."/>
        </authorList>
    </citation>
    <scope>NUCLEOTIDE SEQUENCE [LARGE SCALE GENOMIC DNA]</scope>
    <source>
        <strain evidence="3 4">FFPRI411160</strain>
    </source>
</reference>
<feature type="transmembrane region" description="Helical" evidence="2">
    <location>
        <begin position="63"/>
        <end position="84"/>
    </location>
</feature>
<dbReference type="InParanoid" id="A0A286UTG4"/>
<keyword evidence="2" id="KW-1133">Transmembrane helix</keyword>
<feature type="region of interest" description="Disordered" evidence="1">
    <location>
        <begin position="1"/>
        <end position="25"/>
    </location>
</feature>
<feature type="compositionally biased region" description="Low complexity" evidence="1">
    <location>
        <begin position="13"/>
        <end position="25"/>
    </location>
</feature>
<keyword evidence="2" id="KW-0812">Transmembrane</keyword>
<evidence type="ECO:0000313" key="3">
    <source>
        <dbReference type="EMBL" id="PAV22868.1"/>
    </source>
</evidence>
<protein>
    <submittedName>
        <fullName evidence="3">Uncharacterized protein</fullName>
    </submittedName>
</protein>
<evidence type="ECO:0000313" key="4">
    <source>
        <dbReference type="Proteomes" id="UP000217199"/>
    </source>
</evidence>
<dbReference type="AlphaFoldDB" id="A0A286UTG4"/>
<sequence length="135" mass="15046">MLTTAPSRDEMTLDPSSSSSSFLPSSPLSTCLLCSSLLSALCNSVFLYILLLLLLYSPIPPSISFLSSLAFSLPTVLITVALLSPRMSLLYHFYKYLFLSQLYITSLFIDIPYATYNKTNILQHARDDDDDDDDD</sequence>
<dbReference type="Proteomes" id="UP000217199">
    <property type="component" value="Unassembled WGS sequence"/>
</dbReference>
<gene>
    <name evidence="3" type="ORF">PNOK_0282500</name>
</gene>
<keyword evidence="2" id="KW-0472">Membrane</keyword>
<evidence type="ECO:0000256" key="2">
    <source>
        <dbReference type="SAM" id="Phobius"/>
    </source>
</evidence>
<accession>A0A286UTG4</accession>
<evidence type="ECO:0000256" key="1">
    <source>
        <dbReference type="SAM" id="MobiDB-lite"/>
    </source>
</evidence>
<proteinExistence type="predicted"/>
<name>A0A286UTG4_9AGAM</name>
<feature type="transmembrane region" description="Helical" evidence="2">
    <location>
        <begin position="27"/>
        <end position="56"/>
    </location>
</feature>